<keyword evidence="2" id="KW-0012">Acyltransferase</keyword>
<feature type="domain" description="Poly-beta-hydroxybutyrate polymerase N-terminal" evidence="4">
    <location>
        <begin position="36"/>
        <end position="77"/>
    </location>
</feature>
<evidence type="ECO:0000313" key="5">
    <source>
        <dbReference type="EMBL" id="TLX41072.1"/>
    </source>
</evidence>
<dbReference type="GO" id="GO:0016787">
    <property type="term" value="F:hydrolase activity"/>
    <property type="evidence" value="ECO:0007669"/>
    <property type="project" value="UniProtKB-KW"/>
</dbReference>
<evidence type="ECO:0000259" key="3">
    <source>
        <dbReference type="Pfam" id="PF07167"/>
    </source>
</evidence>
<keyword evidence="1" id="KW-0808">Transferase</keyword>
<dbReference type="SUPFAM" id="SSF53474">
    <property type="entry name" value="alpha/beta-Hydrolases"/>
    <property type="match status" value="1"/>
</dbReference>
<dbReference type="Gene3D" id="3.40.50.1820">
    <property type="entry name" value="alpha/beta hydrolase"/>
    <property type="match status" value="1"/>
</dbReference>
<dbReference type="GO" id="GO:0042619">
    <property type="term" value="P:poly-hydroxybutyrate biosynthetic process"/>
    <property type="evidence" value="ECO:0007669"/>
    <property type="project" value="InterPro"/>
</dbReference>
<gene>
    <name evidence="5" type="ORF">FBQ73_21415</name>
</gene>
<evidence type="ECO:0000259" key="4">
    <source>
        <dbReference type="Pfam" id="PF12551"/>
    </source>
</evidence>
<dbReference type="GO" id="GO:0016746">
    <property type="term" value="F:acyltransferase activity"/>
    <property type="evidence" value="ECO:0007669"/>
    <property type="project" value="UniProtKB-KW"/>
</dbReference>
<reference evidence="5 6" key="1">
    <citation type="submission" date="2019-05" db="EMBL/GenBank/DDBJ databases">
        <authorList>
            <person name="Zhou X."/>
        </authorList>
    </citation>
    <scope>NUCLEOTIDE SEQUENCE [LARGE SCALE GENOMIC DNA]</scope>
    <source>
        <strain evidence="5 6">DSM 432</strain>
    </source>
</reference>
<comment type="caution">
    <text evidence="5">The sequence shown here is derived from an EMBL/GenBank/DDBJ whole genome shotgun (WGS) entry which is preliminary data.</text>
</comment>
<dbReference type="PANTHER" id="PTHR36837:SF5">
    <property type="entry name" value="POLY-3-HYDROXYBUTYRATE SYNTHASE"/>
    <property type="match status" value="1"/>
</dbReference>
<dbReference type="EMBL" id="VAUP01000041">
    <property type="protein sequence ID" value="TLX41072.1"/>
    <property type="molecule type" value="Genomic_DNA"/>
</dbReference>
<evidence type="ECO:0000313" key="6">
    <source>
        <dbReference type="Proteomes" id="UP000305131"/>
    </source>
</evidence>
<dbReference type="InterPro" id="IPR051321">
    <property type="entry name" value="PHA/PHB_synthase"/>
</dbReference>
<dbReference type="Proteomes" id="UP000305131">
    <property type="component" value="Unassembled WGS sequence"/>
</dbReference>
<accession>A0A6C1KAD3</accession>
<dbReference type="OrthoDB" id="7208816at2"/>
<organism evidence="5 6">
    <name type="scientific">Xanthobacter autotrophicus</name>
    <dbReference type="NCBI Taxonomy" id="280"/>
    <lineage>
        <taxon>Bacteria</taxon>
        <taxon>Pseudomonadati</taxon>
        <taxon>Pseudomonadota</taxon>
        <taxon>Alphaproteobacteria</taxon>
        <taxon>Hyphomicrobiales</taxon>
        <taxon>Xanthobacteraceae</taxon>
        <taxon>Xanthobacter</taxon>
    </lineage>
</organism>
<sequence length="603" mass="66979">MDFSRLPESARMLAQVWARMTCQDDEDFDRGSGPEAFRAVDRAAAALVARATSGMSPAALSLAYLDWWMHLAAAPGKRAELALKAWRKASRFASYAVASSLDRTLPNCITPLPGDDRFSAPVWQDWPFRLWYQGFLLNQQWWHNATHGVPGVKPHDEALVAFMARQLLDVFSPSNSPLTNPEVIRRTRETGGMNFVEGVRNALADFARKASDAPPVGAEAFAPGQNVAVTPGEVVFRNHLIELIQYRATTSEVAAEPVLIVPAWIMKYYILDLSPENSLVRHLVSKGHTVFCISWRNVTQEDRHLGFDDYRTQGVMAALEAIEAIVPGSKVHAAGYCLGGTLLSVAAAAMARANDARLASVTLLAAQTDFSEAGELQLFVDPSELYTLESMMWDQGYLAAGQMAGAFQMLRSNDLVWSRLVHEYLMGERAPMNDLMAWNADATRMPYRMHSDYLRFFFLDNDLAAGRYRVDGRPVSLLDIRVPLFVVGTERDHVAPWRSVFKIHQLTDTDVTFVLTSGGHNAGIVSEPGHKHRHFRLHETRYGDMHLGPDEWMEATKPQDGSWWLAWEAWLAARSTGPVGLPKIGGPGYPALGPAPGTYVMQR</sequence>
<feature type="domain" description="Poly-beta-hydroxybutyrate polymerase N-terminal" evidence="3">
    <location>
        <begin position="115"/>
        <end position="282"/>
    </location>
</feature>
<protein>
    <submittedName>
        <fullName evidence="5">Alpha/beta fold hydrolase</fullName>
    </submittedName>
</protein>
<evidence type="ECO:0000256" key="1">
    <source>
        <dbReference type="ARBA" id="ARBA00022679"/>
    </source>
</evidence>
<proteinExistence type="predicted"/>
<evidence type="ECO:0000256" key="2">
    <source>
        <dbReference type="ARBA" id="ARBA00023315"/>
    </source>
</evidence>
<keyword evidence="5" id="KW-0378">Hydrolase</keyword>
<dbReference type="AlphaFoldDB" id="A0A6C1KAD3"/>
<dbReference type="Pfam" id="PF12551">
    <property type="entry name" value="PHBC_N"/>
    <property type="match status" value="1"/>
</dbReference>
<dbReference type="PANTHER" id="PTHR36837">
    <property type="entry name" value="POLY(3-HYDROXYALKANOATE) POLYMERASE SUBUNIT PHAC"/>
    <property type="match status" value="1"/>
</dbReference>
<dbReference type="InterPro" id="IPR022211">
    <property type="entry name" value="PHBC_N"/>
</dbReference>
<name>A0A6C1KAD3_XANAU</name>
<dbReference type="InterPro" id="IPR029058">
    <property type="entry name" value="AB_hydrolase_fold"/>
</dbReference>
<dbReference type="InterPro" id="IPR010941">
    <property type="entry name" value="PhaC_N"/>
</dbReference>
<dbReference type="Pfam" id="PF07167">
    <property type="entry name" value="PhaC_N"/>
    <property type="match status" value="1"/>
</dbReference>